<proteinExistence type="predicted"/>
<name>A0A6H1ZCX1_9ZZZZ</name>
<dbReference type="EMBL" id="MT143986">
    <property type="protein sequence ID" value="QJA45115.1"/>
    <property type="molecule type" value="Genomic_DNA"/>
</dbReference>
<accession>A0A6H1ZCX1</accession>
<reference evidence="1" key="1">
    <citation type="submission" date="2020-03" db="EMBL/GenBank/DDBJ databases">
        <title>The deep terrestrial virosphere.</title>
        <authorList>
            <person name="Holmfeldt K."/>
            <person name="Nilsson E."/>
            <person name="Simone D."/>
            <person name="Lopez-Fernandez M."/>
            <person name="Wu X."/>
            <person name="de Brujin I."/>
            <person name="Lundin D."/>
            <person name="Andersson A."/>
            <person name="Bertilsson S."/>
            <person name="Dopson M."/>
        </authorList>
    </citation>
    <scope>NUCLEOTIDE SEQUENCE</scope>
    <source>
        <strain evidence="1">TM448A00186</strain>
    </source>
</reference>
<evidence type="ECO:0000313" key="1">
    <source>
        <dbReference type="EMBL" id="QJA45115.1"/>
    </source>
</evidence>
<protein>
    <submittedName>
        <fullName evidence="1">Uncharacterized protein</fullName>
    </submittedName>
</protein>
<sequence>MKNEYKHLWINSVLVIANKKAYITHYTPKYNRFLYSYVVDIKDIDFSEWKLNLPKKQEEEL</sequence>
<gene>
    <name evidence="1" type="ORF">TM448A00186_0027</name>
</gene>
<organism evidence="1">
    <name type="scientific">viral metagenome</name>
    <dbReference type="NCBI Taxonomy" id="1070528"/>
    <lineage>
        <taxon>unclassified sequences</taxon>
        <taxon>metagenomes</taxon>
        <taxon>organismal metagenomes</taxon>
    </lineage>
</organism>
<dbReference type="AlphaFoldDB" id="A0A6H1ZCX1"/>